<reference evidence="6" key="1">
    <citation type="journal article" date="2019" name="Int. J. Syst. Evol. Microbiol.">
        <title>The Global Catalogue of Microorganisms (GCM) 10K type strain sequencing project: providing services to taxonomists for standard genome sequencing and annotation.</title>
        <authorList>
            <consortium name="The Broad Institute Genomics Platform"/>
            <consortium name="The Broad Institute Genome Sequencing Center for Infectious Disease"/>
            <person name="Wu L."/>
            <person name="Ma J."/>
        </authorList>
    </citation>
    <scope>NUCLEOTIDE SEQUENCE [LARGE SCALE GENOMIC DNA]</scope>
    <source>
        <strain evidence="6">JCM 18283</strain>
    </source>
</reference>
<dbReference type="CDD" id="cd01167">
    <property type="entry name" value="bac_FRK"/>
    <property type="match status" value="1"/>
</dbReference>
<evidence type="ECO:0000256" key="1">
    <source>
        <dbReference type="ARBA" id="ARBA00010688"/>
    </source>
</evidence>
<gene>
    <name evidence="5" type="ORF">GCM10023313_21260</name>
</gene>
<protein>
    <submittedName>
        <fullName evidence="5">Carbohydrate kinase</fullName>
    </submittedName>
</protein>
<keyword evidence="2" id="KW-0808">Transferase</keyword>
<keyword evidence="6" id="KW-1185">Reference proteome</keyword>
<dbReference type="InterPro" id="IPR011611">
    <property type="entry name" value="PfkB_dom"/>
</dbReference>
<dbReference type="InterPro" id="IPR050306">
    <property type="entry name" value="PfkB_Carbo_kinase"/>
</dbReference>
<evidence type="ECO:0000256" key="2">
    <source>
        <dbReference type="ARBA" id="ARBA00022679"/>
    </source>
</evidence>
<dbReference type="Gene3D" id="3.40.1190.20">
    <property type="match status" value="1"/>
</dbReference>
<dbReference type="Pfam" id="PF00294">
    <property type="entry name" value="PfkB"/>
    <property type="match status" value="1"/>
</dbReference>
<dbReference type="InterPro" id="IPR029056">
    <property type="entry name" value="Ribokinase-like"/>
</dbReference>
<name>A0ABP9FU12_9SPHI</name>
<dbReference type="GO" id="GO:0016301">
    <property type="term" value="F:kinase activity"/>
    <property type="evidence" value="ECO:0007669"/>
    <property type="project" value="UniProtKB-KW"/>
</dbReference>
<proteinExistence type="inferred from homology"/>
<keyword evidence="3 5" id="KW-0418">Kinase</keyword>
<dbReference type="SUPFAM" id="SSF53613">
    <property type="entry name" value="Ribokinase-like"/>
    <property type="match status" value="1"/>
</dbReference>
<dbReference type="PANTHER" id="PTHR43085">
    <property type="entry name" value="HEXOKINASE FAMILY MEMBER"/>
    <property type="match status" value="1"/>
</dbReference>
<dbReference type="Proteomes" id="UP001501436">
    <property type="component" value="Unassembled WGS sequence"/>
</dbReference>
<evidence type="ECO:0000259" key="4">
    <source>
        <dbReference type="Pfam" id="PF00294"/>
    </source>
</evidence>
<comment type="similarity">
    <text evidence="1">Belongs to the carbohydrate kinase PfkB family.</text>
</comment>
<evidence type="ECO:0000256" key="3">
    <source>
        <dbReference type="ARBA" id="ARBA00022777"/>
    </source>
</evidence>
<dbReference type="PROSITE" id="PS00584">
    <property type="entry name" value="PFKB_KINASES_2"/>
    <property type="match status" value="1"/>
</dbReference>
<sequence length="300" mass="33375">MLQQQNLAVCYGEVLWDILPDGPQAGGAPLNVCYHLNKLGLPAGMISCIGDDDNGHKLIDVMRSAGIATNLIQTNATQQTGEVIAEINGTEEVRYTIVSPVAWDYIEYQQEQAAALDAARYLVFGTLASRNAASRDTLFRLLETDAIKVFDVNLRQPHFTPTLLHNLLLKTDILKCNQEEINIICELFDAPNDNHSQILFLIEKFELKEVILTRGRKGALYFNGDDVFKAHPPVIKMADTIGSGDAFLAAFIYNHYHQKQPQTIIDNAVAMGAFVASKKGGCPVYQPIELHEFLNYRLQL</sequence>
<accession>A0ABP9FU12</accession>
<dbReference type="InterPro" id="IPR002173">
    <property type="entry name" value="Carboh/pur_kinase_PfkB_CS"/>
</dbReference>
<comment type="caution">
    <text evidence="5">The sequence shown here is derived from an EMBL/GenBank/DDBJ whole genome shotgun (WGS) entry which is preliminary data.</text>
</comment>
<organism evidence="5 6">
    <name type="scientific">Mucilaginibacter defluvii</name>
    <dbReference type="NCBI Taxonomy" id="1196019"/>
    <lineage>
        <taxon>Bacteria</taxon>
        <taxon>Pseudomonadati</taxon>
        <taxon>Bacteroidota</taxon>
        <taxon>Sphingobacteriia</taxon>
        <taxon>Sphingobacteriales</taxon>
        <taxon>Sphingobacteriaceae</taxon>
        <taxon>Mucilaginibacter</taxon>
    </lineage>
</organism>
<dbReference type="RefSeq" id="WP_345331175.1">
    <property type="nucleotide sequence ID" value="NZ_BAABJI010000002.1"/>
</dbReference>
<evidence type="ECO:0000313" key="5">
    <source>
        <dbReference type="EMBL" id="GAA4917388.1"/>
    </source>
</evidence>
<dbReference type="PANTHER" id="PTHR43085:SF57">
    <property type="entry name" value="CARBOHYDRATE KINASE PFKB DOMAIN-CONTAINING PROTEIN"/>
    <property type="match status" value="1"/>
</dbReference>
<evidence type="ECO:0000313" key="6">
    <source>
        <dbReference type="Proteomes" id="UP001501436"/>
    </source>
</evidence>
<dbReference type="EMBL" id="BAABJI010000002">
    <property type="protein sequence ID" value="GAA4917388.1"/>
    <property type="molecule type" value="Genomic_DNA"/>
</dbReference>
<feature type="domain" description="Carbohydrate kinase PfkB" evidence="4">
    <location>
        <begin position="24"/>
        <end position="282"/>
    </location>
</feature>